<accession>A0A6J6MIS1</accession>
<dbReference type="GO" id="GO:0000976">
    <property type="term" value="F:transcription cis-regulatory region binding"/>
    <property type="evidence" value="ECO:0007669"/>
    <property type="project" value="TreeGrafter"/>
</dbReference>
<feature type="region of interest" description="Disordered" evidence="4">
    <location>
        <begin position="1"/>
        <end position="20"/>
    </location>
</feature>
<dbReference type="InterPro" id="IPR050109">
    <property type="entry name" value="HTH-type_TetR-like_transc_reg"/>
</dbReference>
<protein>
    <submittedName>
        <fullName evidence="7">Unannotated protein</fullName>
    </submittedName>
</protein>
<dbReference type="EMBL" id="CAEZZL010000060">
    <property type="protein sequence ID" value="CAB4763587.1"/>
    <property type="molecule type" value="Genomic_DNA"/>
</dbReference>
<evidence type="ECO:0000313" key="7">
    <source>
        <dbReference type="EMBL" id="CAB4673997.1"/>
    </source>
</evidence>
<sequence>MTTDDPEMPETSPPRRKRSDGLRTIERVLKAAEAEMAEFGFVKFNLDRVMEKSGVARSSVYHHFGGRDGVIAALETTSTMRSLERGTAEFEAFLDTLTSGEKAFELIELGIRSFRSSDNKSRRQRRISSLAASHNSAAIREVLANDQRSGTEVVVRIIEKARDNGLCNPIEPILGVAYVIQSMLVGRILVDISEDPALDTEWEDAAIATLRQILRPT</sequence>
<proteinExistence type="predicted"/>
<reference evidence="7" key="1">
    <citation type="submission" date="2020-05" db="EMBL/GenBank/DDBJ databases">
        <authorList>
            <person name="Chiriac C."/>
            <person name="Salcher M."/>
            <person name="Ghai R."/>
            <person name="Kavagutti S V."/>
        </authorList>
    </citation>
    <scope>NUCLEOTIDE SEQUENCE</scope>
</reference>
<dbReference type="Gene3D" id="1.10.357.10">
    <property type="entry name" value="Tetracycline Repressor, domain 2"/>
    <property type="match status" value="1"/>
</dbReference>
<organism evidence="7">
    <name type="scientific">freshwater metagenome</name>
    <dbReference type="NCBI Taxonomy" id="449393"/>
    <lineage>
        <taxon>unclassified sequences</taxon>
        <taxon>metagenomes</taxon>
        <taxon>ecological metagenomes</taxon>
    </lineage>
</organism>
<evidence type="ECO:0000256" key="4">
    <source>
        <dbReference type="SAM" id="MobiDB-lite"/>
    </source>
</evidence>
<evidence type="ECO:0000256" key="1">
    <source>
        <dbReference type="ARBA" id="ARBA00023015"/>
    </source>
</evidence>
<dbReference type="Pfam" id="PF00440">
    <property type="entry name" value="TetR_N"/>
    <property type="match status" value="1"/>
</dbReference>
<evidence type="ECO:0000256" key="3">
    <source>
        <dbReference type="ARBA" id="ARBA00023163"/>
    </source>
</evidence>
<dbReference type="GO" id="GO:0003700">
    <property type="term" value="F:DNA-binding transcription factor activity"/>
    <property type="evidence" value="ECO:0007669"/>
    <property type="project" value="TreeGrafter"/>
</dbReference>
<dbReference type="PRINTS" id="PR00455">
    <property type="entry name" value="HTHTETR"/>
</dbReference>
<dbReference type="EMBL" id="CAEZXA010000048">
    <property type="protein sequence ID" value="CAB4673997.1"/>
    <property type="molecule type" value="Genomic_DNA"/>
</dbReference>
<name>A0A6J6MIS1_9ZZZZ</name>
<evidence type="ECO:0000313" key="9">
    <source>
        <dbReference type="EMBL" id="CAB5049150.1"/>
    </source>
</evidence>
<feature type="domain" description="HTH tetR-type" evidence="5">
    <location>
        <begin position="22"/>
        <end position="82"/>
    </location>
</feature>
<dbReference type="SUPFAM" id="SSF46689">
    <property type="entry name" value="Homeodomain-like"/>
    <property type="match status" value="1"/>
</dbReference>
<keyword evidence="3" id="KW-0804">Transcription</keyword>
<keyword evidence="2" id="KW-0238">DNA-binding</keyword>
<dbReference type="InterPro" id="IPR009057">
    <property type="entry name" value="Homeodomain-like_sf"/>
</dbReference>
<evidence type="ECO:0000259" key="5">
    <source>
        <dbReference type="PROSITE" id="PS50977"/>
    </source>
</evidence>
<dbReference type="AlphaFoldDB" id="A0A6J6MIS1"/>
<keyword evidence="1" id="KW-0805">Transcription regulation</keyword>
<dbReference type="EMBL" id="CAETWZ010000166">
    <property type="protein sequence ID" value="CAB4368479.1"/>
    <property type="molecule type" value="Genomic_DNA"/>
</dbReference>
<dbReference type="InterPro" id="IPR001647">
    <property type="entry name" value="HTH_TetR"/>
</dbReference>
<dbReference type="EMBL" id="CAFBQH010000038">
    <property type="protein sequence ID" value="CAB5049150.1"/>
    <property type="molecule type" value="Genomic_DNA"/>
</dbReference>
<evidence type="ECO:0000313" key="8">
    <source>
        <dbReference type="EMBL" id="CAB4763587.1"/>
    </source>
</evidence>
<dbReference type="PROSITE" id="PS50977">
    <property type="entry name" value="HTH_TETR_2"/>
    <property type="match status" value="1"/>
</dbReference>
<dbReference type="PANTHER" id="PTHR30055:SF234">
    <property type="entry name" value="HTH-TYPE TRANSCRIPTIONAL REGULATOR BETI"/>
    <property type="match status" value="1"/>
</dbReference>
<evidence type="ECO:0000256" key="2">
    <source>
        <dbReference type="ARBA" id="ARBA00023125"/>
    </source>
</evidence>
<gene>
    <name evidence="7" type="ORF">UFOPK2334_00701</name>
    <name evidence="8" type="ORF">UFOPK2870_00833</name>
    <name evidence="6" type="ORF">UFOPK4179_01281</name>
    <name evidence="9" type="ORF">UFOPK4293_00764</name>
</gene>
<dbReference type="PANTHER" id="PTHR30055">
    <property type="entry name" value="HTH-TYPE TRANSCRIPTIONAL REGULATOR RUTR"/>
    <property type="match status" value="1"/>
</dbReference>
<evidence type="ECO:0000313" key="6">
    <source>
        <dbReference type="EMBL" id="CAB4368479.1"/>
    </source>
</evidence>